<protein>
    <submittedName>
        <fullName evidence="1">Uncharacterized protein</fullName>
    </submittedName>
</protein>
<gene>
    <name evidence="1" type="ORF">SAMN05216298_3995</name>
</gene>
<organism evidence="1 2">
    <name type="scientific">Glycomyces sambucus</name>
    <dbReference type="NCBI Taxonomy" id="380244"/>
    <lineage>
        <taxon>Bacteria</taxon>
        <taxon>Bacillati</taxon>
        <taxon>Actinomycetota</taxon>
        <taxon>Actinomycetes</taxon>
        <taxon>Glycomycetales</taxon>
        <taxon>Glycomycetaceae</taxon>
        <taxon>Glycomyces</taxon>
    </lineage>
</organism>
<dbReference type="EMBL" id="FNGF01000006">
    <property type="protein sequence ID" value="SDL47681.1"/>
    <property type="molecule type" value="Genomic_DNA"/>
</dbReference>
<proteinExistence type="predicted"/>
<name>A0A1G9KD81_9ACTN</name>
<accession>A0A1G9KD81</accession>
<dbReference type="Proteomes" id="UP000198662">
    <property type="component" value="Unassembled WGS sequence"/>
</dbReference>
<keyword evidence="2" id="KW-1185">Reference proteome</keyword>
<dbReference type="OrthoDB" id="3368023at2"/>
<reference evidence="2" key="1">
    <citation type="submission" date="2016-10" db="EMBL/GenBank/DDBJ databases">
        <authorList>
            <person name="Varghese N."/>
            <person name="Submissions S."/>
        </authorList>
    </citation>
    <scope>NUCLEOTIDE SEQUENCE [LARGE SCALE GENOMIC DNA]</scope>
    <source>
        <strain evidence="2">CGMCC 4.3147</strain>
    </source>
</reference>
<evidence type="ECO:0000313" key="1">
    <source>
        <dbReference type="EMBL" id="SDL47681.1"/>
    </source>
</evidence>
<dbReference type="RefSeq" id="WP_143034864.1">
    <property type="nucleotide sequence ID" value="NZ_FNGF01000006.1"/>
</dbReference>
<sequence length="639" mass="72075">MTELDELGVAELGDRLKLESPGGMSVAGAFAFGYGAIGMRQEEQCDALSWYGELGPLEVLFLGMIFPKRFTDEHELANALFEWMQRVRSEKVYEWICEFVNLVVERSFEVGIPVDDRNFMLSLNHYLEMEGFHRYRIPQKLLPERVLRDSRIVTGFRNVDLGELDRSREAEAWLRWFWEDPEKPYRDPTVLEALRSGLRHLLGREHEGAAGKSEVIIQAMAKPSAIIHALYLSLAAGPDEAILDLPTRSYAWISGLREESAIWDVADAAITAADRAWTLDDALLAVKDIAGMNVVVESRDRQWKSSPLVLFREVALKVGHGGILARNEPEWTSSSCAARARKSAMELLREVEFDLRHIDLVAKHSTATDLSQRRANYDGSVTVSIPPSAVAGMRSVFEEQHRVFRETFGREPASGDPIFWDPDRTDEPVYIDPDVFQAEFEQDLQTAAAEFEDLRMRAMTLACADFGMIVVETNLHTFTTEEIAEYNRLFAHHLAEEQARALILDPGDEAKLIDISSHNSDRIQMRAVLDAVKRRASELDRDRGTVLAELHRATLAVISRELPELQLHWGDGTPDESLRSFVDEESINLRDSSILSLTVDAVVGYGTACQVEQSRLVGDEVILDWMQVLNEVAGFDEVE</sequence>
<dbReference type="AlphaFoldDB" id="A0A1G9KD81"/>
<dbReference type="STRING" id="380244.SAMN05216298_3995"/>
<evidence type="ECO:0000313" key="2">
    <source>
        <dbReference type="Proteomes" id="UP000198662"/>
    </source>
</evidence>